<evidence type="ECO:0000256" key="10">
    <source>
        <dbReference type="SAM" id="Phobius"/>
    </source>
</evidence>
<dbReference type="GO" id="GO:0020037">
    <property type="term" value="F:heme binding"/>
    <property type="evidence" value="ECO:0007669"/>
    <property type="project" value="InterPro"/>
</dbReference>
<feature type="transmembrane region" description="Helical" evidence="10">
    <location>
        <begin position="392"/>
        <end position="412"/>
    </location>
</feature>
<dbReference type="PANTHER" id="PTHR43653">
    <property type="entry name" value="CYTOCHROME C ASSEMBLY PROTEIN-RELATED"/>
    <property type="match status" value="1"/>
</dbReference>
<dbReference type="PRINTS" id="PR01411">
    <property type="entry name" value="CCMFBIOGNSIS"/>
</dbReference>
<evidence type="ECO:0000256" key="7">
    <source>
        <dbReference type="ARBA" id="ARBA00022989"/>
    </source>
</evidence>
<dbReference type="GO" id="GO:0005886">
    <property type="term" value="C:plasma membrane"/>
    <property type="evidence" value="ECO:0007669"/>
    <property type="project" value="UniProtKB-SubCell"/>
</dbReference>
<feature type="transmembrane region" description="Helical" evidence="10">
    <location>
        <begin position="270"/>
        <end position="291"/>
    </location>
</feature>
<feature type="transmembrane region" description="Helical" evidence="10">
    <location>
        <begin position="419"/>
        <end position="442"/>
    </location>
</feature>
<evidence type="ECO:0000259" key="12">
    <source>
        <dbReference type="Pfam" id="PF16327"/>
    </source>
</evidence>
<sequence>MAPIGSGILLAGLLVALVGVALGVLAARSGDAAALTAARRAIYALAALLVAAFALAEIAYLRADFGLAMVAESSSRDTPTFYKLTAIWSTQEGSLLLWVTLLAIYSSLALRLARGRMPQATPRAIALLAGLASFFLALMVIWESPFTRLSPVPPDGSGLNPLLRHPAMMFHPPLLYSGYVGFSIPFAFCVGALLAKRAGPEWIATTRRFALAAWAFLSAGILAGALWSYGELGWGGYWAWDPVENASLLPWLTGTALIHSVMVQERRRMFAVWNASLVCGTFVLCLTGTFLVRSGVLSSIHAFGASTVGVQFLALIAVTAAFSGWLVASRAPLLRAPARIESWLSREALFLANNVLLVGLAGIVLWGTFFPIVSEALSGRRASLGPPWFAQATRPLAIALVLVTALGTAAAWRRIRPRALLVALAPGLALVVVALVVGAATGLFARPAAAAMVAVCSLLAGVVASELVRGTAARARMRGERLPVALARLVARNRRRYGGFLVHAGVAVLLLGVAVSSSFPEQRDVRLRPGDRVQVGGYTIRYLAPTASILRDPARTGAPVVLGARLAVTRGRDRELLEPARNFYPARTGTAGPIESFFGGEATSEIALRSSLTHDLWIAFRPDVDGLVQVARALDRRLREPTPMQQLRAIAALAEIYRRDPPPATFRVIVSPLVAWIWIGGGIGLAGALLALWPRTRRPVVDAHRRARVRGLAEQPSPYPVVDSGATAVTPLTSSADTPYAALAASRASAESLQQRGD</sequence>
<evidence type="ECO:0000256" key="1">
    <source>
        <dbReference type="ARBA" id="ARBA00004429"/>
    </source>
</evidence>
<evidence type="ECO:0000256" key="8">
    <source>
        <dbReference type="ARBA" id="ARBA00023136"/>
    </source>
</evidence>
<evidence type="ECO:0000256" key="5">
    <source>
        <dbReference type="ARBA" id="ARBA00022692"/>
    </source>
</evidence>
<dbReference type="InterPro" id="IPR003568">
    <property type="entry name" value="Cyt_c_biogenesis_CcmF"/>
</dbReference>
<evidence type="ECO:0000313" key="13">
    <source>
        <dbReference type="EMBL" id="SEH15770.1"/>
    </source>
</evidence>
<proteinExistence type="inferred from homology"/>
<feature type="transmembrane region" description="Helical" evidence="10">
    <location>
        <begin position="448"/>
        <end position="468"/>
    </location>
</feature>
<keyword evidence="6" id="KW-0201">Cytochrome c-type biogenesis</keyword>
<reference evidence="14" key="1">
    <citation type="submission" date="2016-10" db="EMBL/GenBank/DDBJ databases">
        <authorList>
            <person name="Varghese N."/>
            <person name="Submissions S."/>
        </authorList>
    </citation>
    <scope>NUCLEOTIDE SEQUENCE [LARGE SCALE GENOMIC DNA]</scope>
    <source>
        <strain evidence="14">ATCC 35263</strain>
    </source>
</reference>
<dbReference type="PRINTS" id="PR01410">
    <property type="entry name" value="CCBIOGENESIS"/>
</dbReference>
<feature type="transmembrane region" description="Helical" evidence="10">
    <location>
        <begin position="41"/>
        <end position="61"/>
    </location>
</feature>
<evidence type="ECO:0000256" key="6">
    <source>
        <dbReference type="ARBA" id="ARBA00022748"/>
    </source>
</evidence>
<dbReference type="GO" id="GO:0017004">
    <property type="term" value="P:cytochrome complex assembly"/>
    <property type="evidence" value="ECO:0007669"/>
    <property type="project" value="UniProtKB-KW"/>
</dbReference>
<feature type="transmembrane region" description="Helical" evidence="10">
    <location>
        <begin position="303"/>
        <end position="328"/>
    </location>
</feature>
<keyword evidence="8 10" id="KW-0472">Membrane</keyword>
<feature type="transmembrane region" description="Helical" evidence="10">
    <location>
        <begin position="497"/>
        <end position="519"/>
    </location>
</feature>
<organism evidence="13 14">
    <name type="scientific">Thermoleophilum album</name>
    <dbReference type="NCBI Taxonomy" id="29539"/>
    <lineage>
        <taxon>Bacteria</taxon>
        <taxon>Bacillati</taxon>
        <taxon>Actinomycetota</taxon>
        <taxon>Thermoleophilia</taxon>
        <taxon>Thermoleophilales</taxon>
        <taxon>Thermoleophilaceae</taxon>
        <taxon>Thermoleophilum</taxon>
    </lineage>
</organism>
<dbReference type="Pfam" id="PF16327">
    <property type="entry name" value="CcmF_C"/>
    <property type="match status" value="1"/>
</dbReference>
<feature type="transmembrane region" description="Helical" evidence="10">
    <location>
        <begin position="207"/>
        <end position="227"/>
    </location>
</feature>
<feature type="transmembrane region" description="Helical" evidence="10">
    <location>
        <begin position="349"/>
        <end position="372"/>
    </location>
</feature>
<dbReference type="STRING" id="29539.SAMN02745716_2059"/>
<evidence type="ECO:0000259" key="11">
    <source>
        <dbReference type="Pfam" id="PF01578"/>
    </source>
</evidence>
<dbReference type="EMBL" id="FNWJ01000002">
    <property type="protein sequence ID" value="SEH15770.1"/>
    <property type="molecule type" value="Genomic_DNA"/>
</dbReference>
<dbReference type="InterPro" id="IPR032523">
    <property type="entry name" value="CcmF_C"/>
</dbReference>
<gene>
    <name evidence="13" type="ORF">SAMN02745716_2059</name>
</gene>
<dbReference type="OrthoDB" id="9814290at2"/>
<dbReference type="RefSeq" id="WP_093118740.1">
    <property type="nucleotide sequence ID" value="NZ_FNWJ01000002.1"/>
</dbReference>
<dbReference type="Proteomes" id="UP000222056">
    <property type="component" value="Unassembled WGS sequence"/>
</dbReference>
<keyword evidence="5 10" id="KW-0812">Transmembrane</keyword>
<keyword evidence="4" id="KW-0997">Cell inner membrane</keyword>
<feature type="transmembrane region" description="Helical" evidence="10">
    <location>
        <begin position="6"/>
        <end position="29"/>
    </location>
</feature>
<comment type="subcellular location">
    <subcellularLocation>
        <location evidence="1">Cell inner membrane</location>
        <topology evidence="1">Multi-pass membrane protein</topology>
    </subcellularLocation>
</comment>
<dbReference type="Pfam" id="PF01578">
    <property type="entry name" value="Cytochrom_C_asm"/>
    <property type="match status" value="1"/>
</dbReference>
<feature type="domain" description="Cytochrome c-type biogenesis protein CcmF C-terminal" evidence="12">
    <location>
        <begin position="313"/>
        <end position="587"/>
    </location>
</feature>
<dbReference type="AlphaFoldDB" id="A0A1H6FZN2"/>
<feature type="transmembrane region" description="Helical" evidence="10">
    <location>
        <begin position="95"/>
        <end position="113"/>
    </location>
</feature>
<evidence type="ECO:0000256" key="9">
    <source>
        <dbReference type="ARBA" id="ARBA00037230"/>
    </source>
</evidence>
<comment type="function">
    <text evidence="9">Required for the biogenesis of c-type cytochromes. Possible subunit of a heme lyase.</text>
</comment>
<feature type="transmembrane region" description="Helical" evidence="10">
    <location>
        <begin position="125"/>
        <end position="142"/>
    </location>
</feature>
<feature type="transmembrane region" description="Helical" evidence="10">
    <location>
        <begin position="247"/>
        <end position="263"/>
    </location>
</feature>
<name>A0A1H6FZN2_THEAL</name>
<evidence type="ECO:0000313" key="14">
    <source>
        <dbReference type="Proteomes" id="UP000222056"/>
    </source>
</evidence>
<dbReference type="InterPro" id="IPR002541">
    <property type="entry name" value="Cyt_c_assembly"/>
</dbReference>
<accession>A0A1H6FZN2</accession>
<protein>
    <submittedName>
        <fullName evidence="13">Cytochrome c-type biogenesis protein CcmF</fullName>
    </submittedName>
</protein>
<evidence type="ECO:0000256" key="2">
    <source>
        <dbReference type="ARBA" id="ARBA00009186"/>
    </source>
</evidence>
<keyword evidence="7 10" id="KW-1133">Transmembrane helix</keyword>
<dbReference type="GO" id="GO:0015232">
    <property type="term" value="F:heme transmembrane transporter activity"/>
    <property type="evidence" value="ECO:0007669"/>
    <property type="project" value="InterPro"/>
</dbReference>
<keyword evidence="14" id="KW-1185">Reference proteome</keyword>
<evidence type="ECO:0000256" key="4">
    <source>
        <dbReference type="ARBA" id="ARBA00022519"/>
    </source>
</evidence>
<feature type="transmembrane region" description="Helical" evidence="10">
    <location>
        <begin position="174"/>
        <end position="195"/>
    </location>
</feature>
<dbReference type="InterPro" id="IPR003567">
    <property type="entry name" value="Cyt_c_biogenesis"/>
</dbReference>
<comment type="similarity">
    <text evidence="2">Belongs to the CcmF/CycK/Ccl1/NrfE/CcsA family.</text>
</comment>
<feature type="transmembrane region" description="Helical" evidence="10">
    <location>
        <begin position="673"/>
        <end position="693"/>
    </location>
</feature>
<dbReference type="PANTHER" id="PTHR43653:SF1">
    <property type="entry name" value="CYTOCHROME C-TYPE BIOGENESIS PROTEIN CCMF"/>
    <property type="match status" value="1"/>
</dbReference>
<keyword evidence="3" id="KW-1003">Cell membrane</keyword>
<evidence type="ECO:0000256" key="3">
    <source>
        <dbReference type="ARBA" id="ARBA00022475"/>
    </source>
</evidence>
<feature type="domain" description="Cytochrome c assembly protein" evidence="11">
    <location>
        <begin position="88"/>
        <end position="294"/>
    </location>
</feature>